<keyword evidence="2 3" id="KW-0808">Transferase</keyword>
<dbReference type="PANTHER" id="PTHR12049:SF7">
    <property type="entry name" value="PROTEIN ARGININE METHYLTRANSFERASE NDUFAF7, MITOCHONDRIAL"/>
    <property type="match status" value="1"/>
</dbReference>
<dbReference type="InterPro" id="IPR029063">
    <property type="entry name" value="SAM-dependent_MTases_sf"/>
</dbReference>
<organism evidence="3 4">
    <name type="scientific">Microvirga brassicacearum</name>
    <dbReference type="NCBI Taxonomy" id="2580413"/>
    <lineage>
        <taxon>Bacteria</taxon>
        <taxon>Pseudomonadati</taxon>
        <taxon>Pseudomonadota</taxon>
        <taxon>Alphaproteobacteria</taxon>
        <taxon>Hyphomicrobiales</taxon>
        <taxon>Methylobacteriaceae</taxon>
        <taxon>Microvirga</taxon>
    </lineage>
</organism>
<dbReference type="GO" id="GO:0032259">
    <property type="term" value="P:methylation"/>
    <property type="evidence" value="ECO:0007669"/>
    <property type="project" value="UniProtKB-KW"/>
</dbReference>
<keyword evidence="4" id="KW-1185">Reference proteome</keyword>
<comment type="caution">
    <text evidence="3">The sequence shown here is derived from an EMBL/GenBank/DDBJ whole genome shotgun (WGS) entry which is preliminary data.</text>
</comment>
<dbReference type="AlphaFoldDB" id="A0A5N3PA00"/>
<accession>A0A5N3PA00</accession>
<dbReference type="Gene3D" id="3.40.50.12710">
    <property type="match status" value="1"/>
</dbReference>
<reference evidence="3 4" key="1">
    <citation type="journal article" date="2019" name="Microorganisms">
        <title>Genome Insights into the Novel Species Microvirga brassicacearum, a Rapeseed Endophyte with Biotechnological Potential.</title>
        <authorList>
            <person name="Jimenez-Gomez A."/>
            <person name="Saati-Santamaria Z."/>
            <person name="Igual J.M."/>
            <person name="Rivas R."/>
            <person name="Mateos P.F."/>
            <person name="Garcia-Fraile P."/>
        </authorList>
    </citation>
    <scope>NUCLEOTIDE SEQUENCE [LARGE SCALE GENOMIC DNA]</scope>
    <source>
        <strain evidence="3 4">CDVBN77</strain>
    </source>
</reference>
<dbReference type="EMBL" id="VCMV01000020">
    <property type="protein sequence ID" value="KAB0266570.1"/>
    <property type="molecule type" value="Genomic_DNA"/>
</dbReference>
<dbReference type="SUPFAM" id="SSF53335">
    <property type="entry name" value="S-adenosyl-L-methionine-dependent methyltransferases"/>
    <property type="match status" value="1"/>
</dbReference>
<keyword evidence="1 3" id="KW-0489">Methyltransferase</keyword>
<dbReference type="RefSeq" id="WP_150945115.1">
    <property type="nucleotide sequence ID" value="NZ_VCMV01000020.1"/>
</dbReference>
<dbReference type="InterPro" id="IPR038375">
    <property type="entry name" value="NDUFAF7_sf"/>
</dbReference>
<dbReference type="InterPro" id="IPR003788">
    <property type="entry name" value="NDUFAF7"/>
</dbReference>
<dbReference type="Pfam" id="PF02636">
    <property type="entry name" value="Methyltransf_28"/>
    <property type="match status" value="1"/>
</dbReference>
<protein>
    <submittedName>
        <fullName evidence="3">Class I SAM-dependent methyltransferase</fullName>
    </submittedName>
</protein>
<gene>
    <name evidence="3" type="ORF">FEZ63_13085</name>
</gene>
<dbReference type="PANTHER" id="PTHR12049">
    <property type="entry name" value="PROTEIN ARGININE METHYLTRANSFERASE NDUFAF7, MITOCHONDRIAL"/>
    <property type="match status" value="1"/>
</dbReference>
<evidence type="ECO:0000256" key="2">
    <source>
        <dbReference type="ARBA" id="ARBA00022679"/>
    </source>
</evidence>
<dbReference type="OrthoDB" id="9794208at2"/>
<sequence length="360" mass="38645">MNSLGDNLRELITLEGPITVERYMDVCLKHYYATRDPLGTAGDFTTSPEISQIFGELLGLWMLEIWQAIGRPASVNLVELGPGRGTLMADMLRAAKVLPEFLTAATVHLVETSPVLREKQQAILAASGAAITWHDSFAAVPDGPLLLVANEFFDALPVRQFVATERGWCERLVGIEGDALIFGLNAEPQRGLGHPPQIGAIREAHVASTALIRDIAARLAQHRGAALIVDYGYWGPAFGDTLQALRGHAYVDPLDEPGEADLTTHVDFAQLAHTGLAAGASIHGIETQANFLHALGIATRATRLKQRATPKQAIAIDQAVGRLTATEGRGMGELFKVLALTDSGLESVPGLHARLEAPQR</sequence>
<evidence type="ECO:0000256" key="1">
    <source>
        <dbReference type="ARBA" id="ARBA00022603"/>
    </source>
</evidence>
<dbReference type="Proteomes" id="UP000325684">
    <property type="component" value="Unassembled WGS sequence"/>
</dbReference>
<proteinExistence type="predicted"/>
<name>A0A5N3PA00_9HYPH</name>
<dbReference type="GO" id="GO:0035243">
    <property type="term" value="F:protein-arginine omega-N symmetric methyltransferase activity"/>
    <property type="evidence" value="ECO:0007669"/>
    <property type="project" value="TreeGrafter"/>
</dbReference>
<evidence type="ECO:0000313" key="3">
    <source>
        <dbReference type="EMBL" id="KAB0266570.1"/>
    </source>
</evidence>
<evidence type="ECO:0000313" key="4">
    <source>
        <dbReference type="Proteomes" id="UP000325684"/>
    </source>
</evidence>